<keyword evidence="3 6" id="KW-1133">Transmembrane helix</keyword>
<reference evidence="8 9" key="1">
    <citation type="submission" date="2014-02" db="EMBL/GenBank/DDBJ databases">
        <title>The genome sequence of Colletotrichum salicis CBS 607.94.</title>
        <authorList>
            <person name="Baroncelli R."/>
            <person name="Thon M.R."/>
        </authorList>
    </citation>
    <scope>NUCLEOTIDE SEQUENCE [LARGE SCALE GENOMIC DNA]</scope>
    <source>
        <strain evidence="8 9">CBS 607.94</strain>
    </source>
</reference>
<proteinExistence type="inferred from homology"/>
<feature type="domain" description="Rhodopsin" evidence="7">
    <location>
        <begin position="56"/>
        <end position="292"/>
    </location>
</feature>
<keyword evidence="2 6" id="KW-0812">Transmembrane</keyword>
<dbReference type="PANTHER" id="PTHR33048:SF57">
    <property type="entry name" value="INTEGRAL MEMBRANE PROTEIN-RELATED"/>
    <property type="match status" value="1"/>
</dbReference>
<dbReference type="AlphaFoldDB" id="A0A135TVZ5"/>
<evidence type="ECO:0000256" key="4">
    <source>
        <dbReference type="ARBA" id="ARBA00023136"/>
    </source>
</evidence>
<dbReference type="InterPro" id="IPR049326">
    <property type="entry name" value="Rhodopsin_dom_fungi"/>
</dbReference>
<evidence type="ECO:0000256" key="3">
    <source>
        <dbReference type="ARBA" id="ARBA00022989"/>
    </source>
</evidence>
<dbReference type="Proteomes" id="UP000070121">
    <property type="component" value="Unassembled WGS sequence"/>
</dbReference>
<keyword evidence="4 6" id="KW-0472">Membrane</keyword>
<evidence type="ECO:0000256" key="2">
    <source>
        <dbReference type="ARBA" id="ARBA00022692"/>
    </source>
</evidence>
<sequence length="539" mass="58233">MRVSGALFARLAVPTNATVRPEDVIQTEIVPLSDRAVPIVVVNVLLTFATTLWTGMRLYSRRKKGQSFTIEDLLTVVALIAFYGLVACNFVMVYLGGTGHHYLTLQPYHVERMSKAAYGVQTLFAICLGFIKIGITLMLQRVFFVRSFKIAARITTGLCVCWMLFTILIGIFICQPVAMNWNPTTPGGKCGDQNAAFAAVGYSDLATDLIILVLPIPMVYNLQLRWPHKVALYIIFGAGTLTMIFAALRLKNVLTMDFTDVTYSQVGVVLMGTLEPGVAIIVSSSPLLKPIFDATVGRFWSLRGGTTRSAGGGGGGGAGPASAKLTTLQTIGQSGLLGSKLSRAGGGRFSQMHSTHSDDDDDDLELDGLREKKHNVAVMVANGNPSEDSVVRGFKRRGDDDTSGSEVGILVTSKTSVVSEARGKAFLLAANDLRPDKARQDLDDWNAATIVGGFSMLPNSRFYVVLGETQRGFQTISSVPTLHSRPHDSSGYKGDGLRGNELQPGLLSLLRTTPSITPDSEATSWHISFSVLFRITQDQ</sequence>
<dbReference type="OrthoDB" id="5329176at2759"/>
<feature type="transmembrane region" description="Helical" evidence="6">
    <location>
        <begin position="151"/>
        <end position="173"/>
    </location>
</feature>
<feature type="transmembrane region" description="Helical" evidence="6">
    <location>
        <begin position="193"/>
        <end position="218"/>
    </location>
</feature>
<feature type="transmembrane region" description="Helical" evidence="6">
    <location>
        <begin position="37"/>
        <end position="60"/>
    </location>
</feature>
<protein>
    <submittedName>
        <fullName evidence="8">Integral membrane protein</fullName>
    </submittedName>
</protein>
<dbReference type="Pfam" id="PF20684">
    <property type="entry name" value="Fung_rhodopsin"/>
    <property type="match status" value="1"/>
</dbReference>
<dbReference type="PANTHER" id="PTHR33048">
    <property type="entry name" value="PTH11-LIKE INTEGRAL MEMBRANE PROTEIN (AFU_ORTHOLOGUE AFUA_5G11245)"/>
    <property type="match status" value="1"/>
</dbReference>
<dbReference type="GO" id="GO:0016020">
    <property type="term" value="C:membrane"/>
    <property type="evidence" value="ECO:0007669"/>
    <property type="project" value="UniProtKB-SubCell"/>
</dbReference>
<dbReference type="EMBL" id="JFFI01001866">
    <property type="protein sequence ID" value="KXH52212.1"/>
    <property type="molecule type" value="Genomic_DNA"/>
</dbReference>
<comment type="caution">
    <text evidence="8">The sequence shown here is derived from an EMBL/GenBank/DDBJ whole genome shotgun (WGS) entry which is preliminary data.</text>
</comment>
<feature type="transmembrane region" description="Helical" evidence="6">
    <location>
        <begin position="72"/>
        <end position="96"/>
    </location>
</feature>
<evidence type="ECO:0000256" key="5">
    <source>
        <dbReference type="ARBA" id="ARBA00038359"/>
    </source>
</evidence>
<evidence type="ECO:0000256" key="1">
    <source>
        <dbReference type="ARBA" id="ARBA00004141"/>
    </source>
</evidence>
<keyword evidence="9" id="KW-1185">Reference proteome</keyword>
<evidence type="ECO:0000256" key="6">
    <source>
        <dbReference type="SAM" id="Phobius"/>
    </source>
</evidence>
<accession>A0A135TVZ5</accession>
<gene>
    <name evidence="8" type="ORF">CSAL01_09411</name>
</gene>
<organism evidence="8 9">
    <name type="scientific">Colletotrichum salicis</name>
    <dbReference type="NCBI Taxonomy" id="1209931"/>
    <lineage>
        <taxon>Eukaryota</taxon>
        <taxon>Fungi</taxon>
        <taxon>Dikarya</taxon>
        <taxon>Ascomycota</taxon>
        <taxon>Pezizomycotina</taxon>
        <taxon>Sordariomycetes</taxon>
        <taxon>Hypocreomycetidae</taxon>
        <taxon>Glomerellales</taxon>
        <taxon>Glomerellaceae</taxon>
        <taxon>Colletotrichum</taxon>
        <taxon>Colletotrichum acutatum species complex</taxon>
    </lineage>
</organism>
<evidence type="ECO:0000259" key="7">
    <source>
        <dbReference type="Pfam" id="PF20684"/>
    </source>
</evidence>
<comment type="similarity">
    <text evidence="5">Belongs to the SAT4 family.</text>
</comment>
<comment type="subcellular location">
    <subcellularLocation>
        <location evidence="1">Membrane</location>
        <topology evidence="1">Multi-pass membrane protein</topology>
    </subcellularLocation>
</comment>
<evidence type="ECO:0000313" key="9">
    <source>
        <dbReference type="Proteomes" id="UP000070121"/>
    </source>
</evidence>
<feature type="transmembrane region" description="Helical" evidence="6">
    <location>
        <begin position="116"/>
        <end position="139"/>
    </location>
</feature>
<evidence type="ECO:0000313" key="8">
    <source>
        <dbReference type="EMBL" id="KXH52212.1"/>
    </source>
</evidence>
<dbReference type="STRING" id="1209931.A0A135TVZ5"/>
<dbReference type="InterPro" id="IPR052337">
    <property type="entry name" value="SAT4-like"/>
</dbReference>
<feature type="transmembrane region" description="Helical" evidence="6">
    <location>
        <begin position="230"/>
        <end position="250"/>
    </location>
</feature>
<name>A0A135TVZ5_9PEZI</name>